<dbReference type="Proteomes" id="UP000178565">
    <property type="component" value="Unassembled WGS sequence"/>
</dbReference>
<feature type="transmembrane region" description="Helical" evidence="1">
    <location>
        <begin position="20"/>
        <end position="42"/>
    </location>
</feature>
<name>A0A1F5KTJ3_9BACT</name>
<dbReference type="Pfam" id="PF03572">
    <property type="entry name" value="Peptidase_S41"/>
    <property type="match status" value="1"/>
</dbReference>
<reference evidence="3 4" key="1">
    <citation type="journal article" date="2016" name="Nat. Commun.">
        <title>Thousands of microbial genomes shed light on interconnected biogeochemical processes in an aquifer system.</title>
        <authorList>
            <person name="Anantharaman K."/>
            <person name="Brown C.T."/>
            <person name="Hug L.A."/>
            <person name="Sharon I."/>
            <person name="Castelle C.J."/>
            <person name="Probst A.J."/>
            <person name="Thomas B.C."/>
            <person name="Singh A."/>
            <person name="Wilkins M.J."/>
            <person name="Karaoz U."/>
            <person name="Brodie E.L."/>
            <person name="Williams K.H."/>
            <person name="Hubbard S.S."/>
            <person name="Banfield J.F."/>
        </authorList>
    </citation>
    <scope>NUCLEOTIDE SEQUENCE [LARGE SCALE GENOMIC DNA]</scope>
</reference>
<dbReference type="GO" id="GO:0008236">
    <property type="term" value="F:serine-type peptidase activity"/>
    <property type="evidence" value="ECO:0007669"/>
    <property type="project" value="InterPro"/>
</dbReference>
<proteinExistence type="predicted"/>
<organism evidence="3 4">
    <name type="scientific">Candidatus Daviesbacteria bacterium RIFCSPLOWO2_01_FULL_39_12</name>
    <dbReference type="NCBI Taxonomy" id="1797785"/>
    <lineage>
        <taxon>Bacteria</taxon>
        <taxon>Candidatus Daviesiibacteriota</taxon>
    </lineage>
</organism>
<evidence type="ECO:0000313" key="4">
    <source>
        <dbReference type="Proteomes" id="UP000178565"/>
    </source>
</evidence>
<dbReference type="InterPro" id="IPR029045">
    <property type="entry name" value="ClpP/crotonase-like_dom_sf"/>
</dbReference>
<dbReference type="EMBL" id="MFDM01000007">
    <property type="protein sequence ID" value="OGE44144.1"/>
    <property type="molecule type" value="Genomic_DNA"/>
</dbReference>
<evidence type="ECO:0000259" key="2">
    <source>
        <dbReference type="PROSITE" id="PS50076"/>
    </source>
</evidence>
<dbReference type="PROSITE" id="PS50076">
    <property type="entry name" value="DNAJ_2"/>
    <property type="match status" value="1"/>
</dbReference>
<evidence type="ECO:0000256" key="1">
    <source>
        <dbReference type="SAM" id="Phobius"/>
    </source>
</evidence>
<dbReference type="InterPro" id="IPR001623">
    <property type="entry name" value="DnaJ_domain"/>
</dbReference>
<dbReference type="GO" id="GO:0030288">
    <property type="term" value="C:outer membrane-bounded periplasmic space"/>
    <property type="evidence" value="ECO:0007669"/>
    <property type="project" value="TreeGrafter"/>
</dbReference>
<gene>
    <name evidence="3" type="ORF">A3B45_00945</name>
</gene>
<evidence type="ECO:0000313" key="3">
    <source>
        <dbReference type="EMBL" id="OGE44144.1"/>
    </source>
</evidence>
<dbReference type="SMART" id="SM00245">
    <property type="entry name" value="TSPc"/>
    <property type="match status" value="1"/>
</dbReference>
<dbReference type="PANTHER" id="PTHR32060:SF30">
    <property type="entry name" value="CARBOXY-TERMINAL PROCESSING PROTEASE CTPA"/>
    <property type="match status" value="1"/>
</dbReference>
<comment type="caution">
    <text evidence="3">The sequence shown here is derived from an EMBL/GenBank/DDBJ whole genome shotgun (WGS) entry which is preliminary data.</text>
</comment>
<dbReference type="Gene3D" id="3.90.226.10">
    <property type="entry name" value="2-enoyl-CoA Hydratase, Chain A, domain 1"/>
    <property type="match status" value="1"/>
</dbReference>
<dbReference type="CDD" id="cd06567">
    <property type="entry name" value="Peptidase_S41"/>
    <property type="match status" value="1"/>
</dbReference>
<dbReference type="CDD" id="cd06257">
    <property type="entry name" value="DnaJ"/>
    <property type="match status" value="1"/>
</dbReference>
<feature type="domain" description="J" evidence="2">
    <location>
        <begin position="216"/>
        <end position="278"/>
    </location>
</feature>
<dbReference type="InterPro" id="IPR005151">
    <property type="entry name" value="Tail-specific_protease"/>
</dbReference>
<dbReference type="GO" id="GO:0006508">
    <property type="term" value="P:proteolysis"/>
    <property type="evidence" value="ECO:0007669"/>
    <property type="project" value="InterPro"/>
</dbReference>
<dbReference type="PANTHER" id="PTHR32060">
    <property type="entry name" value="TAIL-SPECIFIC PROTEASE"/>
    <property type="match status" value="1"/>
</dbReference>
<dbReference type="Pfam" id="PF00226">
    <property type="entry name" value="DnaJ"/>
    <property type="match status" value="1"/>
</dbReference>
<dbReference type="STRING" id="1797785.A3B45_00945"/>
<keyword evidence="1" id="KW-1133">Transmembrane helix</keyword>
<keyword evidence="1" id="KW-0812">Transmembrane</keyword>
<sequence length="489" mass="55099">MKLNLKSIIANLPKLKFPHLPTNLILILVIFSLGILTGYAIFKNYASKPLVQEIPQDKYVAFILESYDKINQNYWENLSEDQLVSLYKQSAERLTGRVQKLNTKGKNTPSPQNPTTQLLPGGNLGASINLRGSSVTDLKILPQNDQQQTTSQRQALEQMTSTVLKEVDSTKKKDFTIQLISQVLQSLQPAGRSGLYTQKMETQLKNTVQNINPEKDLYKDLGLAKGASEQEVEQSYQQKEQELKKEDSPQAQEELKKIAYAKDVLTDQDRKKNYDTKGVEPTTASRLITSDIAYLKFDKFSPTTYEEFVKIVTSYDQPSGPKTLIFDLRGNIGGAIDALPFFLGNFLGDKQYVYDFMRKGELEPYKSVGNKLAGLGRMKQVVILVDNQTQSSAELLAAALKRYHFGIVLGVPTKGWGTVEKVMPLDNQIEESEKYSLFLVHSITLRDDNQPIEGRGVEPDINIQSAGWEKQLLEYFRYPELLAAVKNVI</sequence>
<dbReference type="GO" id="GO:0007165">
    <property type="term" value="P:signal transduction"/>
    <property type="evidence" value="ECO:0007669"/>
    <property type="project" value="TreeGrafter"/>
</dbReference>
<dbReference type="SUPFAM" id="SSF46565">
    <property type="entry name" value="Chaperone J-domain"/>
    <property type="match status" value="1"/>
</dbReference>
<accession>A0A1F5KTJ3</accession>
<keyword evidence="1" id="KW-0472">Membrane</keyword>
<protein>
    <recommendedName>
        <fullName evidence="2">J domain-containing protein</fullName>
    </recommendedName>
</protein>
<dbReference type="PRINTS" id="PR00625">
    <property type="entry name" value="JDOMAIN"/>
</dbReference>
<dbReference type="AlphaFoldDB" id="A0A1F5KTJ3"/>
<dbReference type="InterPro" id="IPR036869">
    <property type="entry name" value="J_dom_sf"/>
</dbReference>
<dbReference type="Gene3D" id="1.10.287.110">
    <property type="entry name" value="DnaJ domain"/>
    <property type="match status" value="1"/>
</dbReference>
<dbReference type="GO" id="GO:0004175">
    <property type="term" value="F:endopeptidase activity"/>
    <property type="evidence" value="ECO:0007669"/>
    <property type="project" value="TreeGrafter"/>
</dbReference>
<dbReference type="SUPFAM" id="SSF52096">
    <property type="entry name" value="ClpP/crotonase"/>
    <property type="match status" value="1"/>
</dbReference>